<organism evidence="1">
    <name type="scientific">candidate division WOR-3 bacterium</name>
    <dbReference type="NCBI Taxonomy" id="2052148"/>
    <lineage>
        <taxon>Bacteria</taxon>
        <taxon>Bacteria division WOR-3</taxon>
    </lineage>
</organism>
<dbReference type="EMBL" id="DTDJ01000016">
    <property type="protein sequence ID" value="HGL17073.1"/>
    <property type="molecule type" value="Genomic_DNA"/>
</dbReference>
<sequence>MIYFLLFLTLIFFGCSRKEKPSERLEKFSEKGLVGVDFNDYSTFSIMGQIERAETLQVENPHYKEVMDYVITEYYKGCVLKRYESPTFGKSVIFYLKVEDSGVKLNYVKLGDRVDKIKKVFGDPVFESDSLWVYKTEAGSEVNFYFRDGILKKVEWNLYID</sequence>
<comment type="caution">
    <text evidence="1">The sequence shown here is derived from an EMBL/GenBank/DDBJ whole genome shotgun (WGS) entry which is preliminary data.</text>
</comment>
<dbReference type="AlphaFoldDB" id="A0A7C2PDW5"/>
<name>A0A7C2PDW5_UNCW3</name>
<reference evidence="1" key="1">
    <citation type="journal article" date="2020" name="mSystems">
        <title>Genome- and Community-Level Interaction Insights into Carbon Utilization and Element Cycling Functions of Hydrothermarchaeota in Hydrothermal Sediment.</title>
        <authorList>
            <person name="Zhou Z."/>
            <person name="Liu Y."/>
            <person name="Xu W."/>
            <person name="Pan J."/>
            <person name="Luo Z.H."/>
            <person name="Li M."/>
        </authorList>
    </citation>
    <scope>NUCLEOTIDE SEQUENCE [LARGE SCALE GENOMIC DNA]</scope>
    <source>
        <strain evidence="1">SpSt-34</strain>
        <strain evidence="2">SpSt-69</strain>
    </source>
</reference>
<gene>
    <name evidence="1" type="ORF">ENQ77_04750</name>
    <name evidence="2" type="ORF">ENU66_01860</name>
</gene>
<evidence type="ECO:0000313" key="2">
    <source>
        <dbReference type="EMBL" id="HGL17073.1"/>
    </source>
</evidence>
<protein>
    <submittedName>
        <fullName evidence="1">Uncharacterized protein</fullName>
    </submittedName>
</protein>
<evidence type="ECO:0000313" key="1">
    <source>
        <dbReference type="EMBL" id="HEN27958.1"/>
    </source>
</evidence>
<proteinExistence type="predicted"/>
<accession>A0A7C2PDW5</accession>
<dbReference type="EMBL" id="DSOL01000139">
    <property type="protein sequence ID" value="HEN27958.1"/>
    <property type="molecule type" value="Genomic_DNA"/>
</dbReference>